<sequence length="280" mass="33674">MLKLKSILFMHQLAILIKTYKPDFERAKVLINSINEYNIDKIPVYISVNDEDYDYFQDNLNTQHTLIKDSSIYKTNVTDGWRYQQIIKTQFYRLNVANNYLCIDSDSQFIKNFYLSDFIYSDNIPYTIMHESKSFLETMERIDMDTETIFFKQALKATRKILGTKGKQWDYGPSPYLWSCKVWQHFNEVFLASKNQKFEDFFNDIEKTAIPSETVIYGEYLRVCNLIPILPIEGFFKVYHYKKQYDIEKKFHDIDKLKKVYLGVIFQSNWTQKKKRFKLF</sequence>
<dbReference type="EMBL" id="JACXXH010000001">
    <property type="protein sequence ID" value="MBD3862527.1"/>
    <property type="molecule type" value="Genomic_DNA"/>
</dbReference>
<comment type="caution">
    <text evidence="1">The sequence shown here is derived from an EMBL/GenBank/DDBJ whole genome shotgun (WGS) entry which is preliminary data.</text>
</comment>
<evidence type="ECO:0000313" key="2">
    <source>
        <dbReference type="Proteomes" id="UP000627521"/>
    </source>
</evidence>
<accession>A0ABR8LWZ1</accession>
<dbReference type="Proteomes" id="UP000627521">
    <property type="component" value="Unassembled WGS sequence"/>
</dbReference>
<reference evidence="1 2" key="1">
    <citation type="submission" date="2020-09" db="EMBL/GenBank/DDBJ databases">
        <title>Bacillus nautilus sp. nov., Chryseoglobus crepusculi sp. nov, and Psychrobacter noctis sp. nov., isolated from deep-sea sponges from the equatorial Atlantic.</title>
        <authorList>
            <person name="Stennett H.L."/>
            <person name="Williams S.E."/>
        </authorList>
    </citation>
    <scope>NUCLEOTIDE SEQUENCE [LARGE SCALE GENOMIC DNA]</scope>
    <source>
        <strain evidence="1 2">28M-24</strain>
    </source>
</reference>
<protein>
    <recommendedName>
        <fullName evidence="3">Nucleotide-diphospho-sugar transferase domain-containing protein</fullName>
    </recommendedName>
</protein>
<dbReference type="RefSeq" id="WP_191099075.1">
    <property type="nucleotide sequence ID" value="NZ_JACXXF010000001.1"/>
</dbReference>
<gene>
    <name evidence="1" type="ORF">IEG06_03620</name>
</gene>
<name>A0ABR8LWZ1_9FLAO</name>
<proteinExistence type="predicted"/>
<evidence type="ECO:0000313" key="1">
    <source>
        <dbReference type="EMBL" id="MBD3862527.1"/>
    </source>
</evidence>
<evidence type="ECO:0008006" key="3">
    <source>
        <dbReference type="Google" id="ProtNLM"/>
    </source>
</evidence>
<dbReference type="InterPro" id="IPR045499">
    <property type="entry name" value="DUF6492"/>
</dbReference>
<keyword evidence="2" id="KW-1185">Reference proteome</keyword>
<dbReference type="Pfam" id="PF20102">
    <property type="entry name" value="DUF6492"/>
    <property type="match status" value="1"/>
</dbReference>
<organism evidence="1 2">
    <name type="scientific">Olleya marilimosa</name>
    <dbReference type="NCBI Taxonomy" id="272164"/>
    <lineage>
        <taxon>Bacteria</taxon>
        <taxon>Pseudomonadati</taxon>
        <taxon>Bacteroidota</taxon>
        <taxon>Flavobacteriia</taxon>
        <taxon>Flavobacteriales</taxon>
        <taxon>Flavobacteriaceae</taxon>
    </lineage>
</organism>